<sequence length="50" mass="5963">MKKEKKRKYSKVKKPVNIYLLAFVGVAEFIIAPQLTVNQYLIKYILKLRH</sequence>
<name>A0A1M6HN01_9FLAO</name>
<keyword evidence="1" id="KW-0472">Membrane</keyword>
<feature type="transmembrane region" description="Helical" evidence="1">
    <location>
        <begin position="20"/>
        <end position="42"/>
    </location>
</feature>
<keyword evidence="1" id="KW-1133">Transmembrane helix</keyword>
<evidence type="ECO:0000313" key="2">
    <source>
        <dbReference type="EMBL" id="SHJ23557.1"/>
    </source>
</evidence>
<dbReference type="RefSeq" id="WP_159432724.1">
    <property type="nucleotide sequence ID" value="NZ_FQYY01000015.1"/>
</dbReference>
<gene>
    <name evidence="2" type="ORF">SAMN04488096_1157</name>
</gene>
<evidence type="ECO:0000256" key="1">
    <source>
        <dbReference type="SAM" id="Phobius"/>
    </source>
</evidence>
<dbReference type="STRING" id="579105.SAMN04488096_1157"/>
<proteinExistence type="predicted"/>
<keyword evidence="1" id="KW-0812">Transmembrane</keyword>
<protein>
    <submittedName>
        <fullName evidence="2">Uncharacterized protein</fullName>
    </submittedName>
</protein>
<keyword evidence="3" id="KW-1185">Reference proteome</keyword>
<evidence type="ECO:0000313" key="3">
    <source>
        <dbReference type="Proteomes" id="UP000184225"/>
    </source>
</evidence>
<accession>A0A1M6HN01</accession>
<dbReference type="Proteomes" id="UP000184225">
    <property type="component" value="Unassembled WGS sequence"/>
</dbReference>
<organism evidence="2 3">
    <name type="scientific">Mesonia phycicola</name>
    <dbReference type="NCBI Taxonomy" id="579105"/>
    <lineage>
        <taxon>Bacteria</taxon>
        <taxon>Pseudomonadati</taxon>
        <taxon>Bacteroidota</taxon>
        <taxon>Flavobacteriia</taxon>
        <taxon>Flavobacteriales</taxon>
        <taxon>Flavobacteriaceae</taxon>
        <taxon>Mesonia</taxon>
    </lineage>
</organism>
<dbReference type="EMBL" id="FQYY01000015">
    <property type="protein sequence ID" value="SHJ23557.1"/>
    <property type="molecule type" value="Genomic_DNA"/>
</dbReference>
<reference evidence="2 3" key="1">
    <citation type="submission" date="2016-11" db="EMBL/GenBank/DDBJ databases">
        <authorList>
            <person name="Jaros S."/>
            <person name="Januszkiewicz K."/>
            <person name="Wedrychowicz H."/>
        </authorList>
    </citation>
    <scope>NUCLEOTIDE SEQUENCE [LARGE SCALE GENOMIC DNA]</scope>
    <source>
        <strain evidence="2 3">DSM 21425</strain>
    </source>
</reference>
<dbReference type="AlphaFoldDB" id="A0A1M6HN01"/>